<dbReference type="InterPro" id="IPR036188">
    <property type="entry name" value="FAD/NAD-bd_sf"/>
</dbReference>
<protein>
    <submittedName>
        <fullName evidence="1">NAD(P)-binding protein</fullName>
    </submittedName>
</protein>
<organism evidence="1 2">
    <name type="scientific">Wohlfahrtiimonas chitiniclastica</name>
    <dbReference type="NCBI Taxonomy" id="400946"/>
    <lineage>
        <taxon>Bacteria</taxon>
        <taxon>Pseudomonadati</taxon>
        <taxon>Pseudomonadota</taxon>
        <taxon>Gammaproteobacteria</taxon>
        <taxon>Cardiobacteriales</taxon>
        <taxon>Ignatzschineriaceae</taxon>
        <taxon>Wohlfahrtiimonas</taxon>
    </lineage>
</organism>
<gene>
    <name evidence="1" type="ORF">J7561_09630</name>
</gene>
<sequence>MVNGVGLASAIGIGGYTYLNVMPKAPTVHVQYAGLAAGHAVRDAMDGAAIELPMMLDTLIVGSGVAAISAAWQLKKGQRNFVILNGPETSGNSASGQYEGMTFPTGAHYLAEPSAESIHVKALLKDLGLLKDGQYDEMATVHAPAERLWRDHKWQPELLPTLDEEGRRFFEYIQVLKNSYGNDGKRAFVIPVALASNDEAFTMLDQITFATWLEMQNYRSESLLWYLNYCCLDDYGQGIEDVSAWAGLQYFAARTHSEDHNQLLTWDGGLGTLVDKMRAWIDIATVPQLPTDLPDEYCYAMAGSAVAIEEQDDCVTVDYVQDGQRYRIKARHVICAAPLYMASRIVKNMAAYGFDAAKHLPIYAPWIIGNFVLKGFPKEHTSERLAWDNVVYQGPTLGYVNSTHQHIYVAMPEKTVFTSYRILSEATPDVMRKWLINAPEDELIALAAEDLSELYGKEFSHRIEHIDLTVRGHAMASPRPGFLHNQGLLNLRAHDSRLLFAHSDLSGYSIFEEACWWGVVAAQKIMAHPS</sequence>
<name>A0AB35C1J2_9GAMM</name>
<accession>A0AB35C1J2</accession>
<evidence type="ECO:0000313" key="1">
    <source>
        <dbReference type="EMBL" id="MBS7825455.1"/>
    </source>
</evidence>
<dbReference type="Proteomes" id="UP000680020">
    <property type="component" value="Unassembled WGS sequence"/>
</dbReference>
<evidence type="ECO:0000313" key="2">
    <source>
        <dbReference type="Proteomes" id="UP000680020"/>
    </source>
</evidence>
<dbReference type="SUPFAM" id="SSF51905">
    <property type="entry name" value="FAD/NAD(P)-binding domain"/>
    <property type="match status" value="1"/>
</dbReference>
<dbReference type="EMBL" id="JAGIBU010000014">
    <property type="protein sequence ID" value="MBS7825455.1"/>
    <property type="molecule type" value="Genomic_DNA"/>
</dbReference>
<comment type="caution">
    <text evidence="1">The sequence shown here is derived from an EMBL/GenBank/DDBJ whole genome shotgun (WGS) entry which is preliminary data.</text>
</comment>
<dbReference type="Gene3D" id="3.50.50.60">
    <property type="entry name" value="FAD/NAD(P)-binding domain"/>
    <property type="match status" value="1"/>
</dbReference>
<reference evidence="1" key="1">
    <citation type="submission" date="2021-03" db="EMBL/GenBank/DDBJ databases">
        <title>Identification and antibiotic profiling of Wohlfahrtiimonas chitiniclastica, an underestimated human pathogen.</title>
        <authorList>
            <person name="Kopf A."/>
            <person name="Bunk B."/>
            <person name="Coldewey S."/>
            <person name="Gunzer F."/>
            <person name="Riedel T."/>
            <person name="Schroettner P."/>
        </authorList>
    </citation>
    <scope>NUCLEOTIDE SEQUENCE</scope>
    <source>
        <strain evidence="1">DSM 100917</strain>
    </source>
</reference>
<dbReference type="AlphaFoldDB" id="A0AB35C1J2"/>
<dbReference type="Pfam" id="PF13450">
    <property type="entry name" value="NAD_binding_8"/>
    <property type="match status" value="1"/>
</dbReference>
<proteinExistence type="predicted"/>